<gene>
    <name evidence="22" type="ORF">HYALB_00000397</name>
</gene>
<evidence type="ECO:0000256" key="5">
    <source>
        <dbReference type="ARBA" id="ARBA00021796"/>
    </source>
</evidence>
<proteinExistence type="inferred from homology"/>
<keyword evidence="23" id="KW-1185">Reference proteome</keyword>
<keyword evidence="16" id="KW-0539">Nucleus</keyword>
<dbReference type="FunFam" id="3.40.50.410:FF:000071">
    <property type="entry name" value="ATP-dependent DNA helicase II subunit 1"/>
    <property type="match status" value="1"/>
</dbReference>
<dbReference type="InterPro" id="IPR006164">
    <property type="entry name" value="DNA_bd_Ku70/Ku80"/>
</dbReference>
<evidence type="ECO:0000256" key="8">
    <source>
        <dbReference type="ARBA" id="ARBA00022763"/>
    </source>
</evidence>
<dbReference type="GO" id="GO:0043564">
    <property type="term" value="C:Ku70:Ku80 complex"/>
    <property type="evidence" value="ECO:0007669"/>
    <property type="project" value="InterPro"/>
</dbReference>
<dbReference type="PIRSF" id="PIRSF003033">
    <property type="entry name" value="Ku70"/>
    <property type="match status" value="1"/>
</dbReference>
<evidence type="ECO:0000256" key="12">
    <source>
        <dbReference type="ARBA" id="ARBA00022895"/>
    </source>
</evidence>
<dbReference type="GO" id="GO:0042162">
    <property type="term" value="F:telomeric DNA binding"/>
    <property type="evidence" value="ECO:0007669"/>
    <property type="project" value="InterPro"/>
</dbReference>
<evidence type="ECO:0000256" key="9">
    <source>
        <dbReference type="ARBA" id="ARBA00022801"/>
    </source>
</evidence>
<dbReference type="InterPro" id="IPR006165">
    <property type="entry name" value="Ku70"/>
</dbReference>
<evidence type="ECO:0000256" key="3">
    <source>
        <dbReference type="ARBA" id="ARBA00005240"/>
    </source>
</evidence>
<dbReference type="GO" id="GO:0006303">
    <property type="term" value="P:double-strand break repair via nonhomologous end joining"/>
    <property type="evidence" value="ECO:0007669"/>
    <property type="project" value="InterPro"/>
</dbReference>
<keyword evidence="10" id="KW-0347">Helicase</keyword>
<dbReference type="EC" id="3.6.4.12" evidence="4"/>
<reference evidence="22" key="1">
    <citation type="submission" date="2021-07" db="EMBL/GenBank/DDBJ databases">
        <authorList>
            <person name="Durling M."/>
        </authorList>
    </citation>
    <scope>NUCLEOTIDE SEQUENCE</scope>
</reference>
<organism evidence="22 23">
    <name type="scientific">Hymenoscyphus albidus</name>
    <dbReference type="NCBI Taxonomy" id="595503"/>
    <lineage>
        <taxon>Eukaryota</taxon>
        <taxon>Fungi</taxon>
        <taxon>Dikarya</taxon>
        <taxon>Ascomycota</taxon>
        <taxon>Pezizomycotina</taxon>
        <taxon>Leotiomycetes</taxon>
        <taxon>Helotiales</taxon>
        <taxon>Helotiaceae</taxon>
        <taxon>Hymenoscyphus</taxon>
    </lineage>
</organism>
<dbReference type="GO" id="GO:0006310">
    <property type="term" value="P:DNA recombination"/>
    <property type="evidence" value="ECO:0007669"/>
    <property type="project" value="UniProtKB-KW"/>
</dbReference>
<dbReference type="InterPro" id="IPR047087">
    <property type="entry name" value="KU70_core_dom"/>
</dbReference>
<evidence type="ECO:0000256" key="18">
    <source>
        <dbReference type="ARBA" id="ARBA00031811"/>
    </source>
</evidence>
<dbReference type="GO" id="GO:0005524">
    <property type="term" value="F:ATP binding"/>
    <property type="evidence" value="ECO:0007669"/>
    <property type="project" value="UniProtKB-KW"/>
</dbReference>
<feature type="domain" description="SAP" evidence="21">
    <location>
        <begin position="602"/>
        <end position="636"/>
    </location>
</feature>
<keyword evidence="7" id="KW-0547">Nucleotide-binding</keyword>
<evidence type="ECO:0000256" key="20">
    <source>
        <dbReference type="SAM" id="MobiDB-lite"/>
    </source>
</evidence>
<evidence type="ECO:0000256" key="15">
    <source>
        <dbReference type="ARBA" id="ARBA00023204"/>
    </source>
</evidence>
<dbReference type="InterPro" id="IPR016194">
    <property type="entry name" value="SPOC-like_C_dom_sf"/>
</dbReference>
<evidence type="ECO:0000256" key="17">
    <source>
        <dbReference type="ARBA" id="ARBA00024890"/>
    </source>
</evidence>
<evidence type="ECO:0000256" key="7">
    <source>
        <dbReference type="ARBA" id="ARBA00022741"/>
    </source>
</evidence>
<keyword evidence="12" id="KW-0779">Telomere</keyword>
<comment type="subcellular location">
    <subcellularLocation>
        <location evidence="2">Chromosome</location>
        <location evidence="2">Telomere</location>
    </subcellularLocation>
    <subcellularLocation>
        <location evidence="1">Nucleus</location>
    </subcellularLocation>
</comment>
<dbReference type="PANTHER" id="PTHR12604:SF2">
    <property type="entry name" value="X-RAY REPAIR CROSS-COMPLEMENTING PROTEIN 6"/>
    <property type="match status" value="1"/>
</dbReference>
<keyword evidence="11" id="KW-0067">ATP-binding</keyword>
<dbReference type="InterPro" id="IPR003034">
    <property type="entry name" value="SAP_dom"/>
</dbReference>
<dbReference type="Gene3D" id="4.10.970.10">
    <property type="entry name" value="Ku70, bridge and pillars"/>
    <property type="match status" value="1"/>
</dbReference>
<evidence type="ECO:0000256" key="1">
    <source>
        <dbReference type="ARBA" id="ARBA00004123"/>
    </source>
</evidence>
<comment type="similarity">
    <text evidence="3">Belongs to the ku70 family.</text>
</comment>
<dbReference type="SUPFAM" id="SSF53300">
    <property type="entry name" value="vWA-like"/>
    <property type="match status" value="1"/>
</dbReference>
<dbReference type="InterPro" id="IPR027388">
    <property type="entry name" value="Ku70_bridge/pillars_dom_sf"/>
</dbReference>
<dbReference type="FunFam" id="1.10.1600.10:FF:000004">
    <property type="entry name" value="ATP-dependent DNA helicase II subunit 1"/>
    <property type="match status" value="1"/>
</dbReference>
<dbReference type="Proteomes" id="UP000701801">
    <property type="component" value="Unassembled WGS sequence"/>
</dbReference>
<evidence type="ECO:0000256" key="16">
    <source>
        <dbReference type="ARBA" id="ARBA00023242"/>
    </source>
</evidence>
<dbReference type="SUPFAM" id="SSF68906">
    <property type="entry name" value="SAP domain"/>
    <property type="match status" value="1"/>
</dbReference>
<dbReference type="Pfam" id="PF02735">
    <property type="entry name" value="Ku"/>
    <property type="match status" value="1"/>
</dbReference>
<dbReference type="InterPro" id="IPR036361">
    <property type="entry name" value="SAP_dom_sf"/>
</dbReference>
<dbReference type="Pfam" id="PF02037">
    <property type="entry name" value="SAP"/>
    <property type="match status" value="1"/>
</dbReference>
<comment type="catalytic activity">
    <reaction evidence="19">
        <text>ATP + H2O = ADP + phosphate + H(+)</text>
        <dbReference type="Rhea" id="RHEA:13065"/>
        <dbReference type="ChEBI" id="CHEBI:15377"/>
        <dbReference type="ChEBI" id="CHEBI:15378"/>
        <dbReference type="ChEBI" id="CHEBI:30616"/>
        <dbReference type="ChEBI" id="CHEBI:43474"/>
        <dbReference type="ChEBI" id="CHEBI:456216"/>
        <dbReference type="EC" id="3.6.4.12"/>
    </reaction>
</comment>
<comment type="function">
    <text evidence="17">Single-stranded DNA-dependent ATP-dependent helicase. Involved in non-homologous end joining (NHEJ) DNA double strand break repair. DNA-binding is sequence-independent but has a high affinity to nicks in double-stranded DNA and to the ends of duplex DNA. Binds to naturally occurring chromosomal ends, and therefore provides chromosomal end protection. Required also for telomere recombination to repair telomeric ends in the absence of telomerase. KU70, of the KU70/KU80 heterodimer, binds to the stem loop of TLC1, the RNA component of telomerase. Involved in telomere maintenance. Interacts with telomeric repeats and subtelomeric sequences thereby controlling telomere length and protecting against subtelomeric rearrangement. Maintains telomeric chromatin, which is involved in silencing the expression of genes located at the telomere. Required for mating-type switching.</text>
</comment>
<dbReference type="EMBL" id="CAJVRM010000116">
    <property type="protein sequence ID" value="CAG8974785.1"/>
    <property type="molecule type" value="Genomic_DNA"/>
</dbReference>
<dbReference type="CDD" id="cd01458">
    <property type="entry name" value="vWA_ku"/>
    <property type="match status" value="1"/>
</dbReference>
<keyword evidence="9" id="KW-0378">Hydrolase</keyword>
<dbReference type="SMART" id="SM00559">
    <property type="entry name" value="Ku78"/>
    <property type="match status" value="1"/>
</dbReference>
<keyword evidence="15" id="KW-0234">DNA repair</keyword>
<evidence type="ECO:0000256" key="14">
    <source>
        <dbReference type="ARBA" id="ARBA00023172"/>
    </source>
</evidence>
<dbReference type="GO" id="GO:0000781">
    <property type="term" value="C:chromosome, telomeric region"/>
    <property type="evidence" value="ECO:0007669"/>
    <property type="project" value="UniProtKB-SubCell"/>
</dbReference>
<dbReference type="InterPro" id="IPR005161">
    <property type="entry name" value="Ku_N"/>
</dbReference>
<keyword evidence="8" id="KW-0227">DNA damage</keyword>
<dbReference type="CDD" id="cd00788">
    <property type="entry name" value="KU70"/>
    <property type="match status" value="1"/>
</dbReference>
<dbReference type="OrthoDB" id="3249161at2759"/>
<dbReference type="InterPro" id="IPR036465">
    <property type="entry name" value="vWFA_dom_sf"/>
</dbReference>
<feature type="compositionally biased region" description="Acidic residues" evidence="20">
    <location>
        <begin position="13"/>
        <end position="22"/>
    </location>
</feature>
<keyword evidence="6" id="KW-0158">Chromosome</keyword>
<evidence type="ECO:0000256" key="11">
    <source>
        <dbReference type="ARBA" id="ARBA00022840"/>
    </source>
</evidence>
<evidence type="ECO:0000259" key="21">
    <source>
        <dbReference type="PROSITE" id="PS50800"/>
    </source>
</evidence>
<dbReference type="GO" id="GO:0016787">
    <property type="term" value="F:hydrolase activity"/>
    <property type="evidence" value="ECO:0007669"/>
    <property type="project" value="UniProtKB-KW"/>
</dbReference>
<evidence type="ECO:0000313" key="22">
    <source>
        <dbReference type="EMBL" id="CAG8974785.1"/>
    </source>
</evidence>
<dbReference type="SUPFAM" id="SSF100939">
    <property type="entry name" value="SPOC domain-like"/>
    <property type="match status" value="1"/>
</dbReference>
<dbReference type="SMART" id="SM00513">
    <property type="entry name" value="SAP"/>
    <property type="match status" value="1"/>
</dbReference>
<evidence type="ECO:0000256" key="10">
    <source>
        <dbReference type="ARBA" id="ARBA00022806"/>
    </source>
</evidence>
<protein>
    <recommendedName>
        <fullName evidence="5">ATP-dependent DNA helicase II subunit 1</fullName>
        <ecNumber evidence="4">3.6.4.12</ecNumber>
    </recommendedName>
    <alternativeName>
        <fullName evidence="18">ATP-dependent DNA helicase II subunit Ku70</fullName>
    </alternativeName>
</protein>
<dbReference type="InterPro" id="IPR005160">
    <property type="entry name" value="Ku_C"/>
</dbReference>
<evidence type="ECO:0000313" key="23">
    <source>
        <dbReference type="Proteomes" id="UP000701801"/>
    </source>
</evidence>
<dbReference type="Pfam" id="PF03730">
    <property type="entry name" value="Ku_C"/>
    <property type="match status" value="1"/>
</dbReference>
<feature type="region of interest" description="Disordered" evidence="20">
    <location>
        <begin position="1"/>
        <end position="23"/>
    </location>
</feature>
<dbReference type="FunFam" id="2.40.290.10:FF:000001">
    <property type="entry name" value="X-ray repair cross complementing 6"/>
    <property type="match status" value="1"/>
</dbReference>
<evidence type="ECO:0000256" key="19">
    <source>
        <dbReference type="ARBA" id="ARBA00047995"/>
    </source>
</evidence>
<dbReference type="Gene3D" id="1.10.1600.10">
    <property type="match status" value="1"/>
</dbReference>
<accession>A0A9N9LKK6</accession>
<dbReference type="GO" id="GO:0003690">
    <property type="term" value="F:double-stranded DNA binding"/>
    <property type="evidence" value="ECO:0007669"/>
    <property type="project" value="TreeGrafter"/>
</dbReference>
<dbReference type="GO" id="GO:0003678">
    <property type="term" value="F:DNA helicase activity"/>
    <property type="evidence" value="ECO:0007669"/>
    <property type="project" value="UniProtKB-EC"/>
</dbReference>
<dbReference type="NCBIfam" id="TIGR00578">
    <property type="entry name" value="ku70"/>
    <property type="match status" value="1"/>
</dbReference>
<dbReference type="Gene3D" id="2.40.290.10">
    <property type="match status" value="1"/>
</dbReference>
<dbReference type="AlphaFoldDB" id="A0A9N9LKK6"/>
<dbReference type="Gene3D" id="3.40.50.410">
    <property type="entry name" value="von Willebrand factor, type A domain"/>
    <property type="match status" value="1"/>
</dbReference>
<evidence type="ECO:0000256" key="2">
    <source>
        <dbReference type="ARBA" id="ARBA00004574"/>
    </source>
</evidence>
<evidence type="ECO:0000256" key="4">
    <source>
        <dbReference type="ARBA" id="ARBA00012551"/>
    </source>
</evidence>
<comment type="caution">
    <text evidence="22">The sequence shown here is derived from an EMBL/GenBank/DDBJ whole genome shotgun (WGS) entry which is preliminary data.</text>
</comment>
<evidence type="ECO:0000256" key="13">
    <source>
        <dbReference type="ARBA" id="ARBA00023125"/>
    </source>
</evidence>
<dbReference type="GO" id="GO:0000723">
    <property type="term" value="P:telomere maintenance"/>
    <property type="evidence" value="ECO:0007669"/>
    <property type="project" value="InterPro"/>
</dbReference>
<name>A0A9N9LKK6_9HELO</name>
<keyword evidence="13" id="KW-0238">DNA-binding</keyword>
<dbReference type="Pfam" id="PF03731">
    <property type="entry name" value="Ku_N"/>
    <property type="match status" value="1"/>
</dbReference>
<keyword evidence="14" id="KW-0233">DNA recombination</keyword>
<sequence>MDDSTPSWKKNEEDEEEEELDEANYIMQKDAVLFAIDISSTMLKPPPPSDSEKAETDSPATAAIKCAYQIMQQRIISSPKDMMGVMLYGTKESKFIEEDGSVREGLYPHCYLLSDLNIPSAEDVKTFKAIVKEEEEAKDLLVPSDKPVAMSNLLFCANQIFTTRAPNFGSRRLFIITDNDDPHSDDKEARSQAAVRAKDLYDLGVVIELFPMSHPEHDFDRSKFYDDIIYSDVADGNELALGPTTFKAASGDGITLLNSLITDINSKQFAKRTLFSNLQFEIGPGLTISVKGYNLLQQQKPARSCYVWMDGETPQIVVGHSTKNEEESARPIEKVEIKKAYKFGGSQVFFTAEEQKELKNFGSPVLRIIGFKPQSMLEFGHSVKKSTFIYPSEEDYIGSTRVFSALWKKLLDDKKMGVAWYIARKNATPILVAILPSPERMDESSGAQVIPAGLWLYPLPFADDLRHAPDLPNPAMAPDNLVDEMRLAIQQLQLPKGIYDPSRYPNPSLQWHYRILQAMALDEEIPAVPEDKTVPKYKQINKRAGEHIHNWGVLLGGVPVARGVKREGEDENGPNKKSKLKSESLEGMTLAEIKRVVEGERLKSHSVAQLRAFLEGKGLAKTGNKGDLLERVEQWVESQ</sequence>
<dbReference type="PANTHER" id="PTHR12604">
    <property type="entry name" value="KU AUTOANTIGEN DNA HELICASE"/>
    <property type="match status" value="1"/>
</dbReference>
<dbReference type="PROSITE" id="PS50800">
    <property type="entry name" value="SAP"/>
    <property type="match status" value="1"/>
</dbReference>
<evidence type="ECO:0000256" key="6">
    <source>
        <dbReference type="ARBA" id="ARBA00022454"/>
    </source>
</evidence>
<dbReference type="GO" id="GO:0003684">
    <property type="term" value="F:damaged DNA binding"/>
    <property type="evidence" value="ECO:0007669"/>
    <property type="project" value="InterPro"/>
</dbReference>